<evidence type="ECO:0000256" key="3">
    <source>
        <dbReference type="SAM" id="MobiDB-lite"/>
    </source>
</evidence>
<sequence length="895" mass="106659">MSHSGSFIRFFIFEYFQDNLTEDETNLFSQTKLNYSYPEIENDDLRNKVKPFCFIGINSFLEKEKPIKEMFYFVLTDVDGSRLYAFSRFCYRGRSSIPEILMIIAKEPFYLFYTKILVSIAKMRRYSMNSLSTFFEVLYNKKIPKKGRQMTILLKNQKNNSPFRWGFSRSPEILGDFPLEHFFLRFNGKQILSIFVAILLERRIIFISSKLKILTTSILACLGLIKPFIWRYIYIPILPERLVGAVCAPMPFILGIHRSMEGVFEDMETEDFTYVDLDERFVDTDPTDLLLLPSNLATRMIKNINEHLKTWFKTRNFPREELVTEFKKFFQAIFSDYKKYFSQDQETEKYDFDFESFRNSKSRRIKKYLDSIEETQMFNCFIEEKKENYNLKLKNTNKEEAKFKTSFQKIQLQQEQLIFGIQKNFQKIMKKQLPTSKQITSTKPKLKTKPLTNNQNNNNKNIQTRKTNPNKNKNNQNKSIKIPSPNSNKNDDIRLKIQKVMLQNNKNIKSNVPVVQQKFKNKGKQKIKDPIEKFKMKKNLKLNPITDININNDPDKEMLKVVSEIEKKRNRKRFKDRFSTNSYFVRVKPHRSILIENKDLLKEEMKQQLENFWKNINIQNKQKIKTYSKPKQQKKQNVENNNNSKASSNLYHNKFRNKNVFSINKKLNNNNKQYTNNNKKRSQTLYDVKRNTIDFKNIQLRPISKGGNAPLNNKKKNDFVNKNNNFKWNKNINNNNNKRYNFNNNNNYTNNSNRSNSNDSINTNIAINNKDSINTNITINNKDNPPVKRRVPPPIPSRNRRKKTQLKQNLRKNETENHYYIKKTNVNNVNVNNKHHYDHYNRPVRKKNEQNNQRTIISKFPKPQKRSVTRPLNTTKITTFPTKQIPPNQRYPKKN</sequence>
<evidence type="ECO:0000256" key="1">
    <source>
        <dbReference type="ARBA" id="ARBA00004132"/>
    </source>
</evidence>
<dbReference type="PANTHER" id="PTHR13196">
    <property type="entry name" value="DENN DOMAIN-CONTAINING"/>
    <property type="match status" value="1"/>
</dbReference>
<organism evidence="5 6">
    <name type="scientific">Anaeramoeba flamelloides</name>
    <dbReference type="NCBI Taxonomy" id="1746091"/>
    <lineage>
        <taxon>Eukaryota</taxon>
        <taxon>Metamonada</taxon>
        <taxon>Anaeramoebidae</taxon>
        <taxon>Anaeramoeba</taxon>
    </lineage>
</organism>
<gene>
    <name evidence="5" type="ORF">M0812_12873</name>
</gene>
<dbReference type="GO" id="GO:0030136">
    <property type="term" value="C:clathrin-coated vesicle"/>
    <property type="evidence" value="ECO:0007669"/>
    <property type="project" value="UniProtKB-SubCell"/>
</dbReference>
<dbReference type="AlphaFoldDB" id="A0AAV7ZLK2"/>
<feature type="domain" description="UDENN" evidence="4">
    <location>
        <begin position="9"/>
        <end position="392"/>
    </location>
</feature>
<proteinExistence type="predicted"/>
<dbReference type="InterPro" id="IPR043153">
    <property type="entry name" value="DENN_C"/>
</dbReference>
<dbReference type="Pfam" id="PF02141">
    <property type="entry name" value="DENN"/>
    <property type="match status" value="1"/>
</dbReference>
<dbReference type="PANTHER" id="PTHR13196:SF14">
    <property type="entry name" value="UDENN DOMAIN-CONTAINING PROTEIN"/>
    <property type="match status" value="1"/>
</dbReference>
<dbReference type="SMART" id="SM00799">
    <property type="entry name" value="DENN"/>
    <property type="match status" value="1"/>
</dbReference>
<feature type="region of interest" description="Disordered" evidence="3">
    <location>
        <begin position="435"/>
        <end position="491"/>
    </location>
</feature>
<dbReference type="GO" id="GO:0032456">
    <property type="term" value="P:endocytic recycling"/>
    <property type="evidence" value="ECO:0007669"/>
    <property type="project" value="TreeGrafter"/>
</dbReference>
<reference evidence="5" key="1">
    <citation type="submission" date="2022-08" db="EMBL/GenBank/DDBJ databases">
        <title>Novel sulphate-reducing endosymbionts in the free-living metamonad Anaeramoeba.</title>
        <authorList>
            <person name="Jerlstrom-Hultqvist J."/>
            <person name="Cepicka I."/>
            <person name="Gallot-Lavallee L."/>
            <person name="Salas-Leiva D."/>
            <person name="Curtis B.A."/>
            <person name="Zahonova K."/>
            <person name="Pipaliya S."/>
            <person name="Dacks J."/>
            <person name="Roger A.J."/>
        </authorList>
    </citation>
    <scope>NUCLEOTIDE SEQUENCE</scope>
    <source>
        <strain evidence="5">Busselton2</strain>
    </source>
</reference>
<dbReference type="Gene3D" id="3.40.50.11500">
    <property type="match status" value="1"/>
</dbReference>
<evidence type="ECO:0000259" key="4">
    <source>
        <dbReference type="PROSITE" id="PS50211"/>
    </source>
</evidence>
<dbReference type="Gene3D" id="3.30.450.200">
    <property type="match status" value="1"/>
</dbReference>
<dbReference type="InterPro" id="IPR005112">
    <property type="entry name" value="dDENN_dom"/>
</dbReference>
<name>A0AAV7ZLK2_9EUKA</name>
<dbReference type="Proteomes" id="UP001146793">
    <property type="component" value="Unassembled WGS sequence"/>
</dbReference>
<dbReference type="InterPro" id="IPR005113">
    <property type="entry name" value="uDENN_dom"/>
</dbReference>
<keyword evidence="5" id="KW-0675">Receptor</keyword>
<protein>
    <submittedName>
        <fullName evidence="5">Receptor mediated endocytosis</fullName>
    </submittedName>
</protein>
<dbReference type="GO" id="GO:0006897">
    <property type="term" value="P:endocytosis"/>
    <property type="evidence" value="ECO:0007669"/>
    <property type="project" value="TreeGrafter"/>
</dbReference>
<evidence type="ECO:0000313" key="5">
    <source>
        <dbReference type="EMBL" id="KAJ3440875.1"/>
    </source>
</evidence>
<evidence type="ECO:0000313" key="6">
    <source>
        <dbReference type="Proteomes" id="UP001146793"/>
    </source>
</evidence>
<dbReference type="GO" id="GO:1901981">
    <property type="term" value="F:phosphatidylinositol phosphate binding"/>
    <property type="evidence" value="ECO:0007669"/>
    <property type="project" value="TreeGrafter"/>
</dbReference>
<keyword evidence="2" id="KW-0968">Cytoplasmic vesicle</keyword>
<dbReference type="InterPro" id="IPR001194">
    <property type="entry name" value="cDENN_dom"/>
</dbReference>
<dbReference type="InterPro" id="IPR040032">
    <property type="entry name" value="DENND1A/B/C"/>
</dbReference>
<dbReference type="EMBL" id="JANTQA010000029">
    <property type="protein sequence ID" value="KAJ3440875.1"/>
    <property type="molecule type" value="Genomic_DNA"/>
</dbReference>
<dbReference type="GO" id="GO:0005829">
    <property type="term" value="C:cytosol"/>
    <property type="evidence" value="ECO:0007669"/>
    <property type="project" value="TreeGrafter"/>
</dbReference>
<comment type="subcellular location">
    <subcellularLocation>
        <location evidence="1">Cytoplasmic vesicle</location>
        <location evidence="1">Clathrin-coated vesicle</location>
    </subcellularLocation>
</comment>
<dbReference type="InterPro" id="IPR037516">
    <property type="entry name" value="Tripartite_DENN"/>
</dbReference>
<feature type="region of interest" description="Disordered" evidence="3">
    <location>
        <begin position="776"/>
        <end position="812"/>
    </location>
</feature>
<feature type="compositionally biased region" description="Low complexity" evidence="3">
    <location>
        <begin position="449"/>
        <end position="484"/>
    </location>
</feature>
<dbReference type="PROSITE" id="PS50211">
    <property type="entry name" value="DENN"/>
    <property type="match status" value="1"/>
</dbReference>
<comment type="caution">
    <text evidence="5">The sequence shown here is derived from an EMBL/GenBank/DDBJ whole genome shotgun (WGS) entry which is preliminary data.</text>
</comment>
<dbReference type="SMART" id="SM00801">
    <property type="entry name" value="dDENN"/>
    <property type="match status" value="1"/>
</dbReference>
<feature type="compositionally biased region" description="Low complexity" evidence="3">
    <location>
        <begin position="638"/>
        <end position="649"/>
    </location>
</feature>
<accession>A0AAV7ZLK2</accession>
<dbReference type="Pfam" id="PF03456">
    <property type="entry name" value="uDENN"/>
    <property type="match status" value="1"/>
</dbReference>
<feature type="region of interest" description="Disordered" evidence="3">
    <location>
        <begin position="626"/>
        <end position="651"/>
    </location>
</feature>
<dbReference type="GO" id="GO:0005085">
    <property type="term" value="F:guanyl-nucleotide exchange factor activity"/>
    <property type="evidence" value="ECO:0007669"/>
    <property type="project" value="InterPro"/>
</dbReference>
<evidence type="ECO:0000256" key="2">
    <source>
        <dbReference type="ARBA" id="ARBA00023329"/>
    </source>
</evidence>